<dbReference type="InterPro" id="IPR001509">
    <property type="entry name" value="Epimerase_deHydtase"/>
</dbReference>
<reference evidence="3" key="1">
    <citation type="submission" date="2017-04" db="EMBL/GenBank/DDBJ databases">
        <authorList>
            <person name="Varghese N."/>
            <person name="Submissions S."/>
        </authorList>
    </citation>
    <scope>NUCLEOTIDE SEQUENCE [LARGE SCALE GENOMIC DNA]</scope>
    <source>
        <strain evidence="3">RKEM611</strain>
    </source>
</reference>
<dbReference type="Proteomes" id="UP000192907">
    <property type="component" value="Unassembled WGS sequence"/>
</dbReference>
<dbReference type="Pfam" id="PF01370">
    <property type="entry name" value="Epimerase"/>
    <property type="match status" value="1"/>
</dbReference>
<dbReference type="AlphaFoldDB" id="A0A1Y6BSH5"/>
<sequence>MLIAITGATSFWGSSLAMSFLMEGQNVLALSPHDPEGVFTKRAILNAAKGFKYDKFELDWNLLQVVSFDPDGIEKLRGDSRLSDVDVVWHLAEDESHDAHDSVATFGVNLTLTGQLHDIFSRASPYCQRFYFGSVLGSWGRDHDALREVIPKTPSFRNMYHASKWAAETNLFIQASQYGIPVTILRTPAILGHARTGWYGNQKTPLYDLIEAALYGTKQGKKAIRFGIPKDLKIPMVPINDLIDMAMDLTFLARDHHKNEVVHYSSEKLIEVERMMMMVNKLLGTKIRPGQPKKAYEKVANDILHRNQWFDHSQPRIEMRAAAEILGPRFQASQLDEQAVYKLAKVYVYDLIAQFEGKKKGFWHRLIQNLSLLGIQVKFSRPVLTLKELIGSKIL</sequence>
<proteinExistence type="predicted"/>
<protein>
    <submittedName>
        <fullName evidence="2">Nucleoside-diphosphate-sugar epimerase</fullName>
    </submittedName>
</protein>
<dbReference type="RefSeq" id="WP_132318914.1">
    <property type="nucleotide sequence ID" value="NZ_FWZT01000008.1"/>
</dbReference>
<evidence type="ECO:0000259" key="1">
    <source>
        <dbReference type="Pfam" id="PF01370"/>
    </source>
</evidence>
<keyword evidence="3" id="KW-1185">Reference proteome</keyword>
<organism evidence="2 3">
    <name type="scientific">Pseudobacteriovorax antillogorgiicola</name>
    <dbReference type="NCBI Taxonomy" id="1513793"/>
    <lineage>
        <taxon>Bacteria</taxon>
        <taxon>Pseudomonadati</taxon>
        <taxon>Bdellovibrionota</taxon>
        <taxon>Oligoflexia</taxon>
        <taxon>Oligoflexales</taxon>
        <taxon>Pseudobacteriovoracaceae</taxon>
        <taxon>Pseudobacteriovorax</taxon>
    </lineage>
</organism>
<name>A0A1Y6BSH5_9BACT</name>
<dbReference type="Gene3D" id="3.40.50.720">
    <property type="entry name" value="NAD(P)-binding Rossmann-like Domain"/>
    <property type="match status" value="1"/>
</dbReference>
<dbReference type="SUPFAM" id="SSF51735">
    <property type="entry name" value="NAD(P)-binding Rossmann-fold domains"/>
    <property type="match status" value="1"/>
</dbReference>
<dbReference type="InterPro" id="IPR036291">
    <property type="entry name" value="NAD(P)-bd_dom_sf"/>
</dbReference>
<dbReference type="STRING" id="1513793.SAMN06296036_108116"/>
<accession>A0A1Y6BSH5</accession>
<dbReference type="EMBL" id="FWZT01000008">
    <property type="protein sequence ID" value="SMF26138.1"/>
    <property type="molecule type" value="Genomic_DNA"/>
</dbReference>
<feature type="domain" description="NAD-dependent epimerase/dehydratase" evidence="1">
    <location>
        <begin position="3"/>
        <end position="194"/>
    </location>
</feature>
<dbReference type="PANTHER" id="PTHR43245">
    <property type="entry name" value="BIFUNCTIONAL POLYMYXIN RESISTANCE PROTEIN ARNA"/>
    <property type="match status" value="1"/>
</dbReference>
<dbReference type="OrthoDB" id="9810734at2"/>
<evidence type="ECO:0000313" key="3">
    <source>
        <dbReference type="Proteomes" id="UP000192907"/>
    </source>
</evidence>
<evidence type="ECO:0000313" key="2">
    <source>
        <dbReference type="EMBL" id="SMF26138.1"/>
    </source>
</evidence>
<dbReference type="InterPro" id="IPR050177">
    <property type="entry name" value="Lipid_A_modif_metabolic_enz"/>
</dbReference>
<gene>
    <name evidence="2" type="ORF">SAMN06296036_108116</name>
</gene>